<reference evidence="1 2" key="1">
    <citation type="journal article" date="2017" name="Sci. Rep.">
        <title>Characterization and diversity of phages infecting Aeromonas salmonicida subsp. salmonicida.</title>
        <authorList>
            <person name="Vincent A.T."/>
            <person name="Paquet V.E."/>
            <person name="Bernatchez A."/>
            <person name="Tremblay D.M."/>
            <person name="Moineau S."/>
            <person name="Charette S.J."/>
        </authorList>
    </citation>
    <scope>NUCLEOTIDE SEQUENCE [LARGE SCALE GENOMIC DNA]</scope>
</reference>
<organism evidence="1 2">
    <name type="scientific">Aeromonas phage 65.2</name>
    <dbReference type="NCBI Taxonomy" id="1932896"/>
    <lineage>
        <taxon>Viruses</taxon>
        <taxon>Duplodnaviria</taxon>
        <taxon>Heunggongvirae</taxon>
        <taxon>Uroviricota</taxon>
        <taxon>Caudoviricetes</taxon>
        <taxon>Pantevenvirales</taxon>
        <taxon>Straboviridae</taxon>
        <taxon>Emmerichvirinae</taxon>
        <taxon>Ishigurovirus</taxon>
        <taxon>Ishigurovirus osborne</taxon>
    </lineage>
</organism>
<evidence type="ECO:0000313" key="2">
    <source>
        <dbReference type="Proteomes" id="UP000225215"/>
    </source>
</evidence>
<dbReference type="Proteomes" id="UP000225215">
    <property type="component" value="Segment"/>
</dbReference>
<evidence type="ECO:0000313" key="1">
    <source>
        <dbReference type="EMBL" id="APU01700.1"/>
    </source>
</evidence>
<proteinExistence type="predicted"/>
<accession>A0A219YCM2</accession>
<sequence>MKSVTIMSVQEWDDLVSSTYGRDYSFQQQDDCKERQTVYFSCPHAYPYDYENDTVPEKVNHPEMGVSFKAWLERDPKTPIVGQTSDWELNMWWERNFYPEMSMIVNDLHDKGLLPAGDYGINIDW</sequence>
<name>A0A219YCM2_9CAUD</name>
<protein>
    <submittedName>
        <fullName evidence="1">Uncharacterized protein</fullName>
    </submittedName>
</protein>
<dbReference type="EMBL" id="KY290955">
    <property type="protein sequence ID" value="APU01700.1"/>
    <property type="molecule type" value="Genomic_DNA"/>
</dbReference>